<name>S5T7C6_9GAMM</name>
<dbReference type="EMBL" id="CP005996">
    <property type="protein sequence ID" value="AGS39686.1"/>
    <property type="molecule type" value="Genomic_DNA"/>
</dbReference>
<evidence type="ECO:0000313" key="2">
    <source>
        <dbReference type="Proteomes" id="UP000015380"/>
    </source>
</evidence>
<dbReference type="Proteomes" id="UP000015380">
    <property type="component" value="Chromosome"/>
</dbReference>
<keyword evidence="2" id="KW-1185">Reference proteome</keyword>
<proteinExistence type="predicted"/>
<evidence type="ECO:0000313" key="1">
    <source>
        <dbReference type="EMBL" id="AGS39686.1"/>
    </source>
</evidence>
<dbReference type="AlphaFoldDB" id="S5T7C6"/>
<sequence>MKNNNITAQIAILLLSFGISNTVYGMGLRSFVALPVEKDGAVVRLAFEHTKKSDIDSITTSLAYGLSANQTVLLGLPYRLSPAGKDRQGDVSVLYRHIAWKNDSFMGTDRFGVLAGLVVPTENDRDTAVQAGFVFTHFKNRNEIDVDFLYQLGIDNRLDSGRYDLSWQYRLFPVDRPNWGFASELNTVVELNGRWAEDNTVTHQLTLGLQWIHQKVVIEGGMVNDLNNANETRFILSTRFHF</sequence>
<dbReference type="eggNOG" id="ENOG502ZNJ5">
    <property type="taxonomic scope" value="Bacteria"/>
</dbReference>
<protein>
    <submittedName>
        <fullName evidence="1">Uncharacterized protein</fullName>
    </submittedName>
</protein>
<dbReference type="RefSeq" id="WP_020932533.1">
    <property type="nucleotide sequence ID" value="NC_021917.1"/>
</dbReference>
<dbReference type="KEGG" id="cza:CYCME_1357"/>
<reference evidence="1 2" key="1">
    <citation type="submission" date="2013-05" db="EMBL/GenBank/DDBJ databases">
        <title>Between feast and famine: a lifestyle of most important marine PAH-degrading bacterium Cycloclasticus sp. 7ME.</title>
        <authorList>
            <person name="Yakimov M.M."/>
            <person name="Messina E."/>
            <person name="Genovese M."/>
            <person name="Denaro R."/>
            <person name="Crisafi F."/>
            <person name="Russo D."/>
            <person name="Cappello S."/>
            <person name="Santisi S."/>
            <person name="Smedile F."/>
            <person name="Golyshina O.V."/>
            <person name="Tran H."/>
            <person name="Pieper D.H."/>
            <person name="Golyshin P.N."/>
            <person name="Giuliano L."/>
        </authorList>
    </citation>
    <scope>NUCLEOTIDE SEQUENCE [LARGE SCALE GENOMIC DNA]</scope>
    <source>
        <strain evidence="1 2">78-ME</strain>
    </source>
</reference>
<dbReference type="PATRIC" id="fig|1198232.3.peg.1351"/>
<accession>S5T7C6</accession>
<organism evidence="1 2">
    <name type="scientific">Cycloclasticus zancles 78-ME</name>
    <dbReference type="NCBI Taxonomy" id="1198232"/>
    <lineage>
        <taxon>Bacteria</taxon>
        <taxon>Pseudomonadati</taxon>
        <taxon>Pseudomonadota</taxon>
        <taxon>Gammaproteobacteria</taxon>
        <taxon>Thiotrichales</taxon>
        <taxon>Piscirickettsiaceae</taxon>
        <taxon>Cycloclasticus</taxon>
    </lineage>
</organism>
<reference evidence="2" key="2">
    <citation type="journal article" date="2016" name="Environ. Microbiol. Rep.">
        <title>Analysis of defence systems and a conjugative IncP-1 plasmid in the marine polyaromatic hydrocarbons-degrading bacterium Cycloclasticus sp. 78-ME.</title>
        <authorList>
            <person name="Yakimov M.M."/>
            <person name="Crisafi F."/>
            <person name="Messina E."/>
            <person name="Smedile F."/>
            <person name="Lopatina A."/>
            <person name="Denaro R."/>
            <person name="Pieper D.H."/>
            <person name="Golyshin P.N."/>
            <person name="Giuliano L."/>
        </authorList>
    </citation>
    <scope>NUCLEOTIDE SEQUENCE [LARGE SCALE GENOMIC DNA]</scope>
    <source>
        <strain evidence="2">78-ME</strain>
    </source>
</reference>
<gene>
    <name evidence="1" type="ORF">CYCME_1357</name>
</gene>
<dbReference type="HOGENOM" id="CLU_1213184_0_0_6"/>